<keyword evidence="4 8" id="KW-0479">Metal-binding</keyword>
<dbReference type="GO" id="GO:0016705">
    <property type="term" value="F:oxidoreductase activity, acting on paired donors, with incorporation or reduction of molecular oxygen"/>
    <property type="evidence" value="ECO:0007669"/>
    <property type="project" value="InterPro"/>
</dbReference>
<evidence type="ECO:0000256" key="6">
    <source>
        <dbReference type="ARBA" id="ARBA00023004"/>
    </source>
</evidence>
<evidence type="ECO:0008006" key="12">
    <source>
        <dbReference type="Google" id="ProtNLM"/>
    </source>
</evidence>
<sequence length="509" mass="58321">MCLFSKRSVPTLLQIGRKKCYYPRKCLSSNQQKVRAFEEIPGPTSLPLIGTLHLYAPFVGRYHFDRLHQNALKNYNLYGPIIREEIVPGEHIVWLGDPDDIAKMFHTEGVYPHRRSHLTLEKYRLDRPHIYNSGGLLPTNGPEWARMRKTFQKGLSSPSEAISFIGDSNDIITEWMDTRLAQIYKDDCVDFLPELSRLFLELVGVAAFDIRFNSFTDEEIQPDSKSAKLIDSAFVSNSTILKTDNGPQLWRKFETPAYRRFKKAQEFMESVAIDLVALKMSTFREKTQNSPTLLESYIANESLDFKDIIGIVCDFLLAGMDTTTYTSGFLLYHLATNPSVQEKLFEEASRLLPNPSNSVTPEIYNDAKYAKCVVKESLRLRPISIGVGRVLTSDVVFSGYNVPAGTVVVTLNQVLSRLEKYFPEPNAFKPERWIKNDPLYKRTHPYLVIPFGHGQRTCIARRFAEQNMIMLILRLARKYKLSWSGSEIDSKSLLINKPDGPILLKWEER</sequence>
<dbReference type="AlphaFoldDB" id="A0AA38IFZ7"/>
<comment type="similarity">
    <text evidence="2 9">Belongs to the cytochrome P450 family.</text>
</comment>
<accession>A0AA38IFZ7</accession>
<dbReference type="PROSITE" id="PS00086">
    <property type="entry name" value="CYTOCHROME_P450"/>
    <property type="match status" value="1"/>
</dbReference>
<keyword evidence="3 8" id="KW-0349">Heme</keyword>
<evidence type="ECO:0000256" key="9">
    <source>
        <dbReference type="RuleBase" id="RU000461"/>
    </source>
</evidence>
<protein>
    <recommendedName>
        <fullName evidence="12">Cytochrome P450 302a1, mitochondrial</fullName>
    </recommendedName>
</protein>
<dbReference type="InterPro" id="IPR017972">
    <property type="entry name" value="Cyt_P450_CS"/>
</dbReference>
<keyword evidence="7 9" id="KW-0503">Monooxygenase</keyword>
<dbReference type="Pfam" id="PF00067">
    <property type="entry name" value="p450"/>
    <property type="match status" value="1"/>
</dbReference>
<dbReference type="GO" id="GO:0005506">
    <property type="term" value="F:iron ion binding"/>
    <property type="evidence" value="ECO:0007669"/>
    <property type="project" value="InterPro"/>
</dbReference>
<dbReference type="EMBL" id="JALNTZ010000004">
    <property type="protein sequence ID" value="KAJ3654468.1"/>
    <property type="molecule type" value="Genomic_DNA"/>
</dbReference>
<evidence type="ECO:0000256" key="2">
    <source>
        <dbReference type="ARBA" id="ARBA00010617"/>
    </source>
</evidence>
<dbReference type="InterPro" id="IPR002401">
    <property type="entry name" value="Cyt_P450_E_grp-I"/>
</dbReference>
<dbReference type="GO" id="GO:0020037">
    <property type="term" value="F:heme binding"/>
    <property type="evidence" value="ECO:0007669"/>
    <property type="project" value="InterPro"/>
</dbReference>
<dbReference type="Proteomes" id="UP001168821">
    <property type="component" value="Unassembled WGS sequence"/>
</dbReference>
<evidence type="ECO:0000256" key="1">
    <source>
        <dbReference type="ARBA" id="ARBA00001971"/>
    </source>
</evidence>
<keyword evidence="11" id="KW-1185">Reference proteome</keyword>
<keyword evidence="5 9" id="KW-0560">Oxidoreductase</keyword>
<proteinExistence type="inferred from homology"/>
<evidence type="ECO:0000256" key="5">
    <source>
        <dbReference type="ARBA" id="ARBA00023002"/>
    </source>
</evidence>
<keyword evidence="6 8" id="KW-0408">Iron</keyword>
<evidence type="ECO:0000256" key="4">
    <source>
        <dbReference type="ARBA" id="ARBA00022723"/>
    </source>
</evidence>
<comment type="cofactor">
    <cofactor evidence="1 8">
        <name>heme</name>
        <dbReference type="ChEBI" id="CHEBI:30413"/>
    </cofactor>
</comment>
<dbReference type="PRINTS" id="PR00463">
    <property type="entry name" value="EP450I"/>
</dbReference>
<dbReference type="PANTHER" id="PTHR24279:SF120">
    <property type="entry name" value="CYTOCHROME P450"/>
    <property type="match status" value="1"/>
</dbReference>
<evidence type="ECO:0000313" key="10">
    <source>
        <dbReference type="EMBL" id="KAJ3654468.1"/>
    </source>
</evidence>
<dbReference type="GO" id="GO:0004497">
    <property type="term" value="F:monooxygenase activity"/>
    <property type="evidence" value="ECO:0007669"/>
    <property type="project" value="UniProtKB-KW"/>
</dbReference>
<gene>
    <name evidence="10" type="ORF">Zmor_013655</name>
</gene>
<comment type="caution">
    <text evidence="10">The sequence shown here is derived from an EMBL/GenBank/DDBJ whole genome shotgun (WGS) entry which is preliminary data.</text>
</comment>
<dbReference type="CDD" id="cd11054">
    <property type="entry name" value="CYP24A1-like"/>
    <property type="match status" value="1"/>
</dbReference>
<evidence type="ECO:0000256" key="8">
    <source>
        <dbReference type="PIRSR" id="PIRSR602401-1"/>
    </source>
</evidence>
<feature type="binding site" description="axial binding residue" evidence="8">
    <location>
        <position position="458"/>
    </location>
    <ligand>
        <name>heme</name>
        <dbReference type="ChEBI" id="CHEBI:30413"/>
    </ligand>
    <ligandPart>
        <name>Fe</name>
        <dbReference type="ChEBI" id="CHEBI:18248"/>
    </ligandPart>
</feature>
<dbReference type="InterPro" id="IPR001128">
    <property type="entry name" value="Cyt_P450"/>
</dbReference>
<dbReference type="PRINTS" id="PR00385">
    <property type="entry name" value="P450"/>
</dbReference>
<name>A0AA38IFZ7_9CUCU</name>
<evidence type="ECO:0000256" key="7">
    <source>
        <dbReference type="ARBA" id="ARBA00023033"/>
    </source>
</evidence>
<evidence type="ECO:0000256" key="3">
    <source>
        <dbReference type="ARBA" id="ARBA00022617"/>
    </source>
</evidence>
<reference evidence="10" key="1">
    <citation type="journal article" date="2023" name="G3 (Bethesda)">
        <title>Whole genome assemblies of Zophobas morio and Tenebrio molitor.</title>
        <authorList>
            <person name="Kaur S."/>
            <person name="Stinson S.A."/>
            <person name="diCenzo G.C."/>
        </authorList>
    </citation>
    <scope>NUCLEOTIDE SEQUENCE</scope>
    <source>
        <strain evidence="10">QUZm001</strain>
    </source>
</reference>
<organism evidence="10 11">
    <name type="scientific">Zophobas morio</name>
    <dbReference type="NCBI Taxonomy" id="2755281"/>
    <lineage>
        <taxon>Eukaryota</taxon>
        <taxon>Metazoa</taxon>
        <taxon>Ecdysozoa</taxon>
        <taxon>Arthropoda</taxon>
        <taxon>Hexapoda</taxon>
        <taxon>Insecta</taxon>
        <taxon>Pterygota</taxon>
        <taxon>Neoptera</taxon>
        <taxon>Endopterygota</taxon>
        <taxon>Coleoptera</taxon>
        <taxon>Polyphaga</taxon>
        <taxon>Cucujiformia</taxon>
        <taxon>Tenebrionidae</taxon>
        <taxon>Zophobas</taxon>
    </lineage>
</organism>
<dbReference type="PANTHER" id="PTHR24279">
    <property type="entry name" value="CYTOCHROME P450"/>
    <property type="match status" value="1"/>
</dbReference>
<dbReference type="FunFam" id="1.10.630.10:FF:000006">
    <property type="entry name" value="Cytochrome P450 302a1, mitochondrial"/>
    <property type="match status" value="1"/>
</dbReference>
<dbReference type="Gene3D" id="1.10.630.10">
    <property type="entry name" value="Cytochrome P450"/>
    <property type="match status" value="1"/>
</dbReference>
<dbReference type="SUPFAM" id="SSF48264">
    <property type="entry name" value="Cytochrome P450"/>
    <property type="match status" value="1"/>
</dbReference>
<dbReference type="InterPro" id="IPR036396">
    <property type="entry name" value="Cyt_P450_sf"/>
</dbReference>
<dbReference type="InterPro" id="IPR050479">
    <property type="entry name" value="CYP11_CYP27_families"/>
</dbReference>
<evidence type="ECO:0000313" key="11">
    <source>
        <dbReference type="Proteomes" id="UP001168821"/>
    </source>
</evidence>